<dbReference type="EMBL" id="SRLE01000012">
    <property type="protein sequence ID" value="TGD71951.1"/>
    <property type="molecule type" value="Genomic_DNA"/>
</dbReference>
<proteinExistence type="predicted"/>
<accession>A0A4Z0LXE3</accession>
<dbReference type="OrthoDB" id="906600at2"/>
<dbReference type="Proteomes" id="UP000298050">
    <property type="component" value="Unassembled WGS sequence"/>
</dbReference>
<dbReference type="AlphaFoldDB" id="A0A4Z0LXE3"/>
<evidence type="ECO:0008006" key="3">
    <source>
        <dbReference type="Google" id="ProtNLM"/>
    </source>
</evidence>
<organism evidence="1 2">
    <name type="scientific">Mangrovimicrobium sediminis</name>
    <dbReference type="NCBI Taxonomy" id="2562682"/>
    <lineage>
        <taxon>Bacteria</taxon>
        <taxon>Pseudomonadati</taxon>
        <taxon>Pseudomonadota</taxon>
        <taxon>Gammaproteobacteria</taxon>
        <taxon>Cellvibrionales</taxon>
        <taxon>Halieaceae</taxon>
        <taxon>Mangrovimicrobium</taxon>
    </lineage>
</organism>
<reference evidence="1 2" key="1">
    <citation type="submission" date="2019-04" db="EMBL/GenBank/DDBJ databases">
        <title>Taxonomy of novel Haliea sp. from mangrove soil of West Coast of India.</title>
        <authorList>
            <person name="Verma A."/>
            <person name="Kumar P."/>
            <person name="Krishnamurthi S."/>
        </authorList>
    </citation>
    <scope>NUCLEOTIDE SEQUENCE [LARGE SCALE GENOMIC DNA]</scope>
    <source>
        <strain evidence="1 2">SAOS-164</strain>
    </source>
</reference>
<name>A0A4Z0LXE3_9GAMM</name>
<evidence type="ECO:0000313" key="1">
    <source>
        <dbReference type="EMBL" id="TGD71951.1"/>
    </source>
</evidence>
<sequence>MALTLLAGVVHATDTAVQERAIDSAGFNFADAMFQQPYVDVDEWRDVPVRHRYVHGGFTDTGARFSLYFPPAKQYQGRFFQYITPVPDSENLSQGQTGESDRIGFAIDSGGYFIETNGGGAVAPGTDPTIGAFRANAATAQFSRHIARQIYGGERPYGYAFGGSGGAFRTVAGMENTEGVWDGAVPYVLGSPMALPNVFTIRTYAMRVLGDDLPMIADRLDVGAAASPYDDLTAEQQAALREATRMGFPPAGWQLHEHLGLHAFAIIFPIVGMMDPTYFDDFWNQPGYEGKDGSPSLKAALVNSDTEVAAVLDLAGAQRAGLDIKTLAGTPKGRADDAWRTAQGEASAELPVALQLKEGFDGRLLGADITVASGAAKDKAFIVTDIQHGYVVLDDTASRALAGLRAGDKLHVDNRRFLAVQTYHRHQVPGPEYTVWDQFRNADGEPIYPQRNILGPLMARGATGTQMTGSFGGKMILVENLHDTEAFPWQGDWYRGQVEQQLGDKAADHFRIWMTDHANHGDFTEQKEPTHTVSYIGVLQQALRDLSAWVERGVEPPANTDYRLEDGQVVVPATAAARRGVQPVARLSANGGARAEVAAGQEVTLRALVDVPPGTGEIVAAQWDLDGSGNFAERAELPAGALPRNRFELEKTVSFDSPGTYFPVLRVASQRNGDAATPFARVQNLARVRVVVKD</sequence>
<evidence type="ECO:0000313" key="2">
    <source>
        <dbReference type="Proteomes" id="UP000298050"/>
    </source>
</evidence>
<comment type="caution">
    <text evidence="1">The sequence shown here is derived from an EMBL/GenBank/DDBJ whole genome shotgun (WGS) entry which is preliminary data.</text>
</comment>
<protein>
    <recommendedName>
        <fullName evidence="3">Tannase/feruloyl esterase family alpha/beta hydrolase</fullName>
    </recommendedName>
</protein>
<keyword evidence="2" id="KW-1185">Reference proteome</keyword>
<gene>
    <name evidence="1" type="ORF">E4634_16590</name>
</gene>